<name>A0A9P8CFY2_9HELO</name>
<protein>
    <submittedName>
        <fullName evidence="1">Uncharacterized protein</fullName>
    </submittedName>
</protein>
<feature type="non-terminal residue" evidence="1">
    <location>
        <position position="1"/>
    </location>
</feature>
<organism evidence="1 2">
    <name type="scientific">Calycina marina</name>
    <dbReference type="NCBI Taxonomy" id="1763456"/>
    <lineage>
        <taxon>Eukaryota</taxon>
        <taxon>Fungi</taxon>
        <taxon>Dikarya</taxon>
        <taxon>Ascomycota</taxon>
        <taxon>Pezizomycotina</taxon>
        <taxon>Leotiomycetes</taxon>
        <taxon>Helotiales</taxon>
        <taxon>Pezizellaceae</taxon>
        <taxon>Calycina</taxon>
    </lineage>
</organism>
<feature type="non-terminal residue" evidence="1">
    <location>
        <position position="70"/>
    </location>
</feature>
<dbReference type="EMBL" id="MU253862">
    <property type="protein sequence ID" value="KAG9245160.1"/>
    <property type="molecule type" value="Genomic_DNA"/>
</dbReference>
<evidence type="ECO:0000313" key="2">
    <source>
        <dbReference type="Proteomes" id="UP000887226"/>
    </source>
</evidence>
<keyword evidence="2" id="KW-1185">Reference proteome</keyword>
<proteinExistence type="predicted"/>
<accession>A0A9P8CFY2</accession>
<reference evidence="1" key="1">
    <citation type="journal article" date="2021" name="IMA Fungus">
        <title>Genomic characterization of three marine fungi, including Emericellopsis atlantica sp. nov. with signatures of a generalist lifestyle and marine biomass degradation.</title>
        <authorList>
            <person name="Hagestad O.C."/>
            <person name="Hou L."/>
            <person name="Andersen J.H."/>
            <person name="Hansen E.H."/>
            <person name="Altermark B."/>
            <person name="Li C."/>
            <person name="Kuhnert E."/>
            <person name="Cox R.J."/>
            <person name="Crous P.W."/>
            <person name="Spatafora J.W."/>
            <person name="Lail K."/>
            <person name="Amirebrahimi M."/>
            <person name="Lipzen A."/>
            <person name="Pangilinan J."/>
            <person name="Andreopoulos W."/>
            <person name="Hayes R.D."/>
            <person name="Ng V."/>
            <person name="Grigoriev I.V."/>
            <person name="Jackson S.A."/>
            <person name="Sutton T.D.S."/>
            <person name="Dobson A.D.W."/>
            <person name="Rama T."/>
        </authorList>
    </citation>
    <scope>NUCLEOTIDE SEQUENCE</scope>
    <source>
        <strain evidence="1">TRa3180A</strain>
    </source>
</reference>
<evidence type="ECO:0000313" key="1">
    <source>
        <dbReference type="EMBL" id="KAG9245160.1"/>
    </source>
</evidence>
<dbReference type="Proteomes" id="UP000887226">
    <property type="component" value="Unassembled WGS sequence"/>
</dbReference>
<comment type="caution">
    <text evidence="1">The sequence shown here is derived from an EMBL/GenBank/DDBJ whole genome shotgun (WGS) entry which is preliminary data.</text>
</comment>
<dbReference type="AlphaFoldDB" id="A0A9P8CFY2"/>
<gene>
    <name evidence="1" type="ORF">BJ878DRAFT_410679</name>
</gene>
<sequence length="70" mass="7531">STRHEDASGSKLRVILSTQSHATVDGSSLSLLPLVEQNTGITHIIVSSLRLDKRPEGMYLNNDPPGASVY</sequence>